<keyword evidence="1" id="KW-1133">Transmembrane helix</keyword>
<proteinExistence type="predicted"/>
<evidence type="ECO:0000256" key="1">
    <source>
        <dbReference type="SAM" id="Phobius"/>
    </source>
</evidence>
<evidence type="ECO:0000313" key="2">
    <source>
        <dbReference type="EMBL" id="MFD1597735.1"/>
    </source>
</evidence>
<keyword evidence="1" id="KW-0472">Membrane</keyword>
<keyword evidence="3" id="KW-1185">Reference proteome</keyword>
<name>A0ABD6CKX4_9EURY</name>
<evidence type="ECO:0000313" key="3">
    <source>
        <dbReference type="Proteomes" id="UP001597085"/>
    </source>
</evidence>
<reference evidence="2 3" key="1">
    <citation type="journal article" date="2019" name="Int. J. Syst. Evol. Microbiol.">
        <title>The Global Catalogue of Microorganisms (GCM) 10K type strain sequencing project: providing services to taxonomists for standard genome sequencing and annotation.</title>
        <authorList>
            <consortium name="The Broad Institute Genomics Platform"/>
            <consortium name="The Broad Institute Genome Sequencing Center for Infectious Disease"/>
            <person name="Wu L."/>
            <person name="Ma J."/>
        </authorList>
    </citation>
    <scope>NUCLEOTIDE SEQUENCE [LARGE SCALE GENOMIC DNA]</scope>
    <source>
        <strain evidence="2 3">CGMCC 1.12121</strain>
    </source>
</reference>
<keyword evidence="1" id="KW-0812">Transmembrane</keyword>
<organism evidence="2 3">
    <name type="scientific">Halobellus rarus</name>
    <dbReference type="NCBI Taxonomy" id="1126237"/>
    <lineage>
        <taxon>Archaea</taxon>
        <taxon>Methanobacteriati</taxon>
        <taxon>Methanobacteriota</taxon>
        <taxon>Stenosarchaea group</taxon>
        <taxon>Halobacteria</taxon>
        <taxon>Halobacteriales</taxon>
        <taxon>Haloferacaceae</taxon>
        <taxon>Halobellus</taxon>
    </lineage>
</organism>
<dbReference type="AlphaFoldDB" id="A0ABD6CKX4"/>
<gene>
    <name evidence="2" type="ORF">ACFSBX_02005</name>
</gene>
<protein>
    <submittedName>
        <fullName evidence="2">Uncharacterized protein</fullName>
    </submittedName>
</protein>
<accession>A0ABD6CKX4</accession>
<feature type="transmembrane region" description="Helical" evidence="1">
    <location>
        <begin position="45"/>
        <end position="63"/>
    </location>
</feature>
<feature type="transmembrane region" description="Helical" evidence="1">
    <location>
        <begin position="20"/>
        <end position="39"/>
    </location>
</feature>
<comment type="caution">
    <text evidence="2">The sequence shown here is derived from an EMBL/GenBank/DDBJ whole genome shotgun (WGS) entry which is preliminary data.</text>
</comment>
<sequence>MRVLGVIRRRIVAALRCRLCLPAAVALAIATAGVGYGVLYDDIVTALGALLFVPSAVILFGVASRRSEGLDRVPRRPS</sequence>
<dbReference type="RefSeq" id="WP_256421448.1">
    <property type="nucleotide sequence ID" value="NZ_JANHDI010000007.1"/>
</dbReference>
<dbReference type="Proteomes" id="UP001597085">
    <property type="component" value="Unassembled WGS sequence"/>
</dbReference>
<dbReference type="EMBL" id="JBHUDK010000002">
    <property type="protein sequence ID" value="MFD1597735.1"/>
    <property type="molecule type" value="Genomic_DNA"/>
</dbReference>